<dbReference type="EMBL" id="LUCH01001123">
    <property type="protein sequence ID" value="KAF5403624.1"/>
    <property type="molecule type" value="Genomic_DNA"/>
</dbReference>
<evidence type="ECO:0000256" key="6">
    <source>
        <dbReference type="ARBA" id="ARBA00022839"/>
    </source>
</evidence>
<dbReference type="Pfam" id="PF06087">
    <property type="entry name" value="Tyr-DNA_phospho"/>
    <property type="match status" value="1"/>
</dbReference>
<feature type="site" description="Interaction with DNA" evidence="11">
    <location>
        <position position="423"/>
    </location>
</feature>
<feature type="active site" description="Proton donor/acceptor" evidence="9">
    <location>
        <position position="398"/>
    </location>
</feature>
<evidence type="ECO:0000256" key="7">
    <source>
        <dbReference type="ARBA" id="ARBA00023204"/>
    </source>
</evidence>
<keyword evidence="5" id="KW-0378">Hydrolase</keyword>
<feature type="active site" description="Nucleophile" evidence="9">
    <location>
        <position position="174"/>
    </location>
</feature>
<feature type="compositionally biased region" description="Basic and acidic residues" evidence="12">
    <location>
        <begin position="1"/>
        <end position="13"/>
    </location>
</feature>
<evidence type="ECO:0000313" key="14">
    <source>
        <dbReference type="EMBL" id="KAF5403624.1"/>
    </source>
</evidence>
<comment type="similarity">
    <text evidence="2">Belongs to the tyrosyl-DNA phosphodiesterase family.</text>
</comment>
<keyword evidence="6" id="KW-0269">Exonuclease</keyword>
<evidence type="ECO:0000256" key="3">
    <source>
        <dbReference type="ARBA" id="ARBA00022722"/>
    </source>
</evidence>
<evidence type="ECO:0000256" key="10">
    <source>
        <dbReference type="PIRSR" id="PIRSR610347-2"/>
    </source>
</evidence>
<proteinExistence type="inferred from homology"/>
<dbReference type="Pfam" id="PF10283">
    <property type="entry name" value="zf-CCHH"/>
    <property type="match status" value="1"/>
</dbReference>
<dbReference type="GO" id="GO:0004527">
    <property type="term" value="F:exonuclease activity"/>
    <property type="evidence" value="ECO:0007669"/>
    <property type="project" value="UniProtKB-KW"/>
</dbReference>
<dbReference type="OrthoDB" id="47785at2759"/>
<dbReference type="SUPFAM" id="SSF56024">
    <property type="entry name" value="Phospholipase D/nuclease"/>
    <property type="match status" value="2"/>
</dbReference>
<feature type="region of interest" description="Disordered" evidence="12">
    <location>
        <begin position="1"/>
        <end position="28"/>
    </location>
</feature>
<gene>
    <name evidence="14" type="ORF">PHET_02744</name>
</gene>
<name>A0A8J4TFA4_9TREM</name>
<comment type="caution">
    <text evidence="14">The sequence shown here is derived from an EMBL/GenBank/DDBJ whole genome shotgun (WGS) entry which is preliminary data.</text>
</comment>
<evidence type="ECO:0000313" key="15">
    <source>
        <dbReference type="Proteomes" id="UP000748531"/>
    </source>
</evidence>
<dbReference type="InterPro" id="IPR010347">
    <property type="entry name" value="Tdp1"/>
</dbReference>
<feature type="binding site" evidence="10">
    <location>
        <position position="176"/>
    </location>
    <ligand>
        <name>substrate</name>
    </ligand>
</feature>
<keyword evidence="8" id="KW-0539">Nucleus</keyword>
<evidence type="ECO:0000256" key="4">
    <source>
        <dbReference type="ARBA" id="ARBA00022763"/>
    </source>
</evidence>
<feature type="binding site" evidence="10">
    <location>
        <position position="400"/>
    </location>
    <ligand>
        <name>substrate</name>
    </ligand>
</feature>
<keyword evidence="4" id="KW-0227">DNA damage</keyword>
<feature type="domain" description="PBZ-type" evidence="13">
    <location>
        <begin position="23"/>
        <end position="47"/>
    </location>
</feature>
<sequence>MQDSPRRLLEANKRRWSCADSDKSPCPYGDKCYRKNPHHFEEYSHPSPVSLAALQPTSSARKSPTNLSTPNRLNKYGFYLYRVQGLRYDHNPTITLKDILDVKHGDLVSSAQFNYMFDVDWLLSQYPRQFRSLPLLLVHGFHGSPKAALDQAASKYTNIRLCVANIRLPYGTHHTKLMFLKYTDGLKIVIHTANMISEDWNLRTQGVWVSPKLSPVGGSVQMNTDSETEFRADLIDYLRGYGSEVTNDPSSPLGYWIKELSAHDFRPIRVFLIGSVSGRHTGPNLKKFGHPRLGELLSASAFNAPSSWPVVGQFSSIGSLGATPTNWLTTEWSCSLAGRGARGLRMIYPCVDDVRNSLEGYDAGGCLPYTQRTAAKQPWLRQFLYRWQAGKHTRAAPHIKSYTRVSPDGTYASWFLLTSANLSKAAWGAYEKDRTQLMIRSYELGVLFLPGKFQNWANCFNLITPSGRPETAMNSSSSGSSDKIKPTDSTIPFPVPYDLPPLPYNPDDQPWLIDVPHEEPDVFGRIGKSE</sequence>
<dbReference type="GO" id="GO:0017005">
    <property type="term" value="F:3'-tyrosyl-DNA phosphodiesterase activity"/>
    <property type="evidence" value="ECO:0007669"/>
    <property type="project" value="TreeGrafter"/>
</dbReference>
<evidence type="ECO:0000256" key="1">
    <source>
        <dbReference type="ARBA" id="ARBA00004123"/>
    </source>
</evidence>
<evidence type="ECO:0000256" key="9">
    <source>
        <dbReference type="PIRSR" id="PIRSR610347-1"/>
    </source>
</evidence>
<evidence type="ECO:0000256" key="8">
    <source>
        <dbReference type="ARBA" id="ARBA00023242"/>
    </source>
</evidence>
<dbReference type="GO" id="GO:0003697">
    <property type="term" value="F:single-stranded DNA binding"/>
    <property type="evidence" value="ECO:0007669"/>
    <property type="project" value="TreeGrafter"/>
</dbReference>
<feature type="region of interest" description="Disordered" evidence="12">
    <location>
        <begin position="470"/>
        <end position="502"/>
    </location>
</feature>
<dbReference type="AlphaFoldDB" id="A0A8J4TFA4"/>
<evidence type="ECO:0000256" key="5">
    <source>
        <dbReference type="ARBA" id="ARBA00022801"/>
    </source>
</evidence>
<reference evidence="14" key="1">
    <citation type="submission" date="2019-05" db="EMBL/GenBank/DDBJ databases">
        <title>Annotation for the trematode Paragonimus heterotremus.</title>
        <authorList>
            <person name="Choi Y.-J."/>
        </authorList>
    </citation>
    <scope>NUCLEOTIDE SEQUENCE</scope>
    <source>
        <strain evidence="14">LC</strain>
    </source>
</reference>
<evidence type="ECO:0000256" key="2">
    <source>
        <dbReference type="ARBA" id="ARBA00010205"/>
    </source>
</evidence>
<dbReference type="CDD" id="cd09195">
    <property type="entry name" value="PLDc_mTdp1_2"/>
    <property type="match status" value="1"/>
</dbReference>
<evidence type="ECO:0000259" key="13">
    <source>
        <dbReference type="Pfam" id="PF10283"/>
    </source>
</evidence>
<evidence type="ECO:0000256" key="11">
    <source>
        <dbReference type="PIRSR" id="PIRSR610347-3"/>
    </source>
</evidence>
<feature type="compositionally biased region" description="Pro residues" evidence="12">
    <location>
        <begin position="493"/>
        <end position="502"/>
    </location>
</feature>
<keyword evidence="15" id="KW-1185">Reference proteome</keyword>
<dbReference type="InterPro" id="IPR019406">
    <property type="entry name" value="APLF_PBZ"/>
</dbReference>
<dbReference type="GO" id="GO:0003690">
    <property type="term" value="F:double-stranded DNA binding"/>
    <property type="evidence" value="ECO:0007669"/>
    <property type="project" value="TreeGrafter"/>
</dbReference>
<dbReference type="Gene3D" id="3.30.870.10">
    <property type="entry name" value="Endonuclease Chain A"/>
    <property type="match status" value="2"/>
</dbReference>
<dbReference type="PANTHER" id="PTHR12415:SF0">
    <property type="entry name" value="TYROSYL-DNA PHOSPHODIESTERASE 1"/>
    <property type="match status" value="1"/>
</dbReference>
<keyword evidence="7" id="KW-0234">DNA repair</keyword>
<accession>A0A8J4TFA4</accession>
<dbReference type="GO" id="GO:0005634">
    <property type="term" value="C:nucleus"/>
    <property type="evidence" value="ECO:0007669"/>
    <property type="project" value="UniProtKB-SubCell"/>
</dbReference>
<evidence type="ECO:0000256" key="12">
    <source>
        <dbReference type="SAM" id="MobiDB-lite"/>
    </source>
</evidence>
<dbReference type="GO" id="GO:0006281">
    <property type="term" value="P:DNA repair"/>
    <property type="evidence" value="ECO:0007669"/>
    <property type="project" value="UniProtKB-KW"/>
</dbReference>
<dbReference type="PANTHER" id="PTHR12415">
    <property type="entry name" value="TYROSYL-DNA PHOSPHODIESTERASE 1"/>
    <property type="match status" value="1"/>
</dbReference>
<dbReference type="Proteomes" id="UP000748531">
    <property type="component" value="Unassembled WGS sequence"/>
</dbReference>
<comment type="subcellular location">
    <subcellularLocation>
        <location evidence="1">Nucleus</location>
    </subcellularLocation>
</comment>
<protein>
    <submittedName>
        <fullName evidence="14">Tyrosyl-DNA phosphodiesterase</fullName>
    </submittedName>
</protein>
<organism evidence="14 15">
    <name type="scientific">Paragonimus heterotremus</name>
    <dbReference type="NCBI Taxonomy" id="100268"/>
    <lineage>
        <taxon>Eukaryota</taxon>
        <taxon>Metazoa</taxon>
        <taxon>Spiralia</taxon>
        <taxon>Lophotrochozoa</taxon>
        <taxon>Platyhelminthes</taxon>
        <taxon>Trematoda</taxon>
        <taxon>Digenea</taxon>
        <taxon>Plagiorchiida</taxon>
        <taxon>Troglotremata</taxon>
        <taxon>Troglotrematidae</taxon>
        <taxon>Paragonimus</taxon>
    </lineage>
</organism>
<keyword evidence="3" id="KW-0540">Nuclease</keyword>